<reference evidence="1 2" key="1">
    <citation type="journal article" date="2005" name="Nucleic Acids Res.">
        <title>Genomic blueprint of Hahella chejuensis, a marine microbe producing an algicidal agent.</title>
        <authorList>
            <person name="Jeong H."/>
            <person name="Yim J.H."/>
            <person name="Lee C."/>
            <person name="Choi S.-H."/>
            <person name="Park Y.K."/>
            <person name="Yoon S.H."/>
            <person name="Hur C.-G."/>
            <person name="Kang H.-Y."/>
            <person name="Kim D."/>
            <person name="Lee H.H."/>
            <person name="Park K.H."/>
            <person name="Park S.-H."/>
            <person name="Park H.-S."/>
            <person name="Lee H.K."/>
            <person name="Oh T.K."/>
            <person name="Kim J.F."/>
        </authorList>
    </citation>
    <scope>NUCLEOTIDE SEQUENCE [LARGE SCALE GENOMIC DNA]</scope>
    <source>
        <strain evidence="1 2">KCTC 2396</strain>
    </source>
</reference>
<dbReference type="Proteomes" id="UP000000238">
    <property type="component" value="Chromosome"/>
</dbReference>
<dbReference type="STRING" id="349521.HCH_00255"/>
<accession>Q2SQA6</accession>
<keyword evidence="2" id="KW-1185">Reference proteome</keyword>
<sequence length="37" mass="4389">MPPLFITFAALMERVAAHGWRFTVWTVHWPPADYFPE</sequence>
<dbReference type="HOGENOM" id="CLU_3344291_0_0_6"/>
<proteinExistence type="predicted"/>
<protein>
    <submittedName>
        <fullName evidence="1">Uncharacterized protein</fullName>
    </submittedName>
</protein>
<dbReference type="KEGG" id="hch:HCH_00255"/>
<dbReference type="EMBL" id="CP000155">
    <property type="protein sequence ID" value="ABC27168.1"/>
    <property type="molecule type" value="Genomic_DNA"/>
</dbReference>
<name>Q2SQA6_HAHCH</name>
<evidence type="ECO:0000313" key="2">
    <source>
        <dbReference type="Proteomes" id="UP000000238"/>
    </source>
</evidence>
<gene>
    <name evidence="1" type="ordered locus">HCH_00255</name>
</gene>
<evidence type="ECO:0000313" key="1">
    <source>
        <dbReference type="EMBL" id="ABC27168.1"/>
    </source>
</evidence>
<organism evidence="1 2">
    <name type="scientific">Hahella chejuensis (strain KCTC 2396)</name>
    <dbReference type="NCBI Taxonomy" id="349521"/>
    <lineage>
        <taxon>Bacteria</taxon>
        <taxon>Pseudomonadati</taxon>
        <taxon>Pseudomonadota</taxon>
        <taxon>Gammaproteobacteria</taxon>
        <taxon>Oceanospirillales</taxon>
        <taxon>Hahellaceae</taxon>
        <taxon>Hahella</taxon>
    </lineage>
</organism>
<dbReference type="AlphaFoldDB" id="Q2SQA6"/>